<evidence type="ECO:0000259" key="1">
    <source>
        <dbReference type="PROSITE" id="PS51186"/>
    </source>
</evidence>
<dbReference type="AlphaFoldDB" id="A0A9D2LSV6"/>
<dbReference type="GO" id="GO:0016747">
    <property type="term" value="F:acyltransferase activity, transferring groups other than amino-acyl groups"/>
    <property type="evidence" value="ECO:0007669"/>
    <property type="project" value="InterPro"/>
</dbReference>
<dbReference type="SUPFAM" id="SSF55729">
    <property type="entry name" value="Acyl-CoA N-acyltransferases (Nat)"/>
    <property type="match status" value="1"/>
</dbReference>
<dbReference type="Proteomes" id="UP000823842">
    <property type="component" value="Unassembled WGS sequence"/>
</dbReference>
<reference evidence="2" key="1">
    <citation type="journal article" date="2021" name="PeerJ">
        <title>Extensive microbial diversity within the chicken gut microbiome revealed by metagenomics and culture.</title>
        <authorList>
            <person name="Gilroy R."/>
            <person name="Ravi A."/>
            <person name="Getino M."/>
            <person name="Pursley I."/>
            <person name="Horton D.L."/>
            <person name="Alikhan N.F."/>
            <person name="Baker D."/>
            <person name="Gharbi K."/>
            <person name="Hall N."/>
            <person name="Watson M."/>
            <person name="Adriaenssens E.M."/>
            <person name="Foster-Nyarko E."/>
            <person name="Jarju S."/>
            <person name="Secka A."/>
            <person name="Antonio M."/>
            <person name="Oren A."/>
            <person name="Chaudhuri R.R."/>
            <person name="La Ragione R."/>
            <person name="Hildebrand F."/>
            <person name="Pallen M.J."/>
        </authorList>
    </citation>
    <scope>NUCLEOTIDE SEQUENCE</scope>
    <source>
        <strain evidence="2">ChiSjej1B19-5720</strain>
    </source>
</reference>
<gene>
    <name evidence="2" type="ORF">IAA06_09310</name>
</gene>
<feature type="domain" description="N-acetyltransferase" evidence="1">
    <location>
        <begin position="1"/>
        <end position="148"/>
    </location>
</feature>
<evidence type="ECO:0000313" key="3">
    <source>
        <dbReference type="Proteomes" id="UP000823842"/>
    </source>
</evidence>
<reference evidence="2" key="2">
    <citation type="submission" date="2021-04" db="EMBL/GenBank/DDBJ databases">
        <authorList>
            <person name="Gilroy R."/>
        </authorList>
    </citation>
    <scope>NUCLEOTIDE SEQUENCE</scope>
    <source>
        <strain evidence="2">ChiSjej1B19-5720</strain>
    </source>
</reference>
<dbReference type="CDD" id="cd04301">
    <property type="entry name" value="NAT_SF"/>
    <property type="match status" value="1"/>
</dbReference>
<comment type="caution">
    <text evidence="2">The sequence shown here is derived from an EMBL/GenBank/DDBJ whole genome shotgun (WGS) entry which is preliminary data.</text>
</comment>
<dbReference type="InterPro" id="IPR000182">
    <property type="entry name" value="GNAT_dom"/>
</dbReference>
<evidence type="ECO:0000313" key="2">
    <source>
        <dbReference type="EMBL" id="HJB28975.1"/>
    </source>
</evidence>
<protein>
    <submittedName>
        <fullName evidence="2">GNAT family N-acetyltransferase</fullName>
    </submittedName>
</protein>
<dbReference type="Pfam" id="PF13508">
    <property type="entry name" value="Acetyltransf_7"/>
    <property type="match status" value="1"/>
</dbReference>
<sequence length="152" mass="17722">MKIQEIKENKKCVLPLLLLGDEQESMIDRYLERGTLYALLDEEVKAVCVVTDEGGGVLEIKNIVVRPDCQRRGYGKLLIQFIKEKYKGSFRYLQAGTGESPLTLPFYEKCGFHISHRVKNFFVDNYDHPIFECGKQLVDMVYFKMELQKKQF</sequence>
<proteinExistence type="predicted"/>
<organism evidence="2 3">
    <name type="scientific">Candidatus Blautia faecavium</name>
    <dbReference type="NCBI Taxonomy" id="2838487"/>
    <lineage>
        <taxon>Bacteria</taxon>
        <taxon>Bacillati</taxon>
        <taxon>Bacillota</taxon>
        <taxon>Clostridia</taxon>
        <taxon>Lachnospirales</taxon>
        <taxon>Lachnospiraceae</taxon>
        <taxon>Blautia</taxon>
    </lineage>
</organism>
<dbReference type="Gene3D" id="3.40.630.30">
    <property type="match status" value="1"/>
</dbReference>
<dbReference type="InterPro" id="IPR016181">
    <property type="entry name" value="Acyl_CoA_acyltransferase"/>
</dbReference>
<accession>A0A9D2LSV6</accession>
<dbReference type="PROSITE" id="PS51186">
    <property type="entry name" value="GNAT"/>
    <property type="match status" value="1"/>
</dbReference>
<dbReference type="FunFam" id="3.40.630.30:FF:000165">
    <property type="entry name" value="IAA acetyltransferase"/>
    <property type="match status" value="1"/>
</dbReference>
<name>A0A9D2LSV6_9FIRM</name>
<dbReference type="EMBL" id="DWYZ01000173">
    <property type="protein sequence ID" value="HJB28975.1"/>
    <property type="molecule type" value="Genomic_DNA"/>
</dbReference>